<sequence>MDISAPKGDPPSPLDPASIPNTILTPLTSPPGYSASDIPDLTGKVAIVTGANSGLGYITALELARQHATVFMGCRSADRGTQAVEQVRAETGNANVHLLKLDLADLAQTREAARAFAVKGLPLHILANNAGMPGTPFSLTNDGVEKIFAVNHLGPFVFTTELLSILVKSAPSRIVNVASSVHTAANGIAFDRINDPNVSQLARYPQSKLANILFANALDRRVGGEGVYVNSIHPGTVATEMWNNDNKTWLGRLISPLVLLASRTLFYTPKDGALTQLYVATAPIIEMAKVRAKYFVPIGVEHTTGLSACARDDDLAERLWAFSEELVEEKIGRGQPVV</sequence>
<accession>A0A4P9WCI6</accession>
<evidence type="ECO:0000256" key="1">
    <source>
        <dbReference type="ARBA" id="ARBA00023002"/>
    </source>
</evidence>
<dbReference type="PRINTS" id="PR00081">
    <property type="entry name" value="GDHRDH"/>
</dbReference>
<dbReference type="GO" id="GO:0016491">
    <property type="term" value="F:oxidoreductase activity"/>
    <property type="evidence" value="ECO:0007669"/>
    <property type="project" value="UniProtKB-KW"/>
</dbReference>
<keyword evidence="1" id="KW-0560">Oxidoreductase</keyword>
<dbReference type="EMBL" id="KZ996393">
    <property type="protein sequence ID" value="RKO88928.1"/>
    <property type="molecule type" value="Genomic_DNA"/>
</dbReference>
<gene>
    <name evidence="3" type="ORF">BDK51DRAFT_18031</name>
</gene>
<dbReference type="Pfam" id="PF00106">
    <property type="entry name" value="adh_short"/>
    <property type="match status" value="1"/>
</dbReference>
<protein>
    <recommendedName>
        <fullName evidence="5">NAD(P)-binding protein</fullName>
    </recommendedName>
</protein>
<dbReference type="SUPFAM" id="SSF51735">
    <property type="entry name" value="NAD(P)-binding Rossmann-fold domains"/>
    <property type="match status" value="1"/>
</dbReference>
<proteinExistence type="predicted"/>
<organism evidence="3 4">
    <name type="scientific">Blyttiomyces helicus</name>
    <dbReference type="NCBI Taxonomy" id="388810"/>
    <lineage>
        <taxon>Eukaryota</taxon>
        <taxon>Fungi</taxon>
        <taxon>Fungi incertae sedis</taxon>
        <taxon>Chytridiomycota</taxon>
        <taxon>Chytridiomycota incertae sedis</taxon>
        <taxon>Chytridiomycetes</taxon>
        <taxon>Chytridiomycetes incertae sedis</taxon>
        <taxon>Blyttiomyces</taxon>
    </lineage>
</organism>
<evidence type="ECO:0000313" key="3">
    <source>
        <dbReference type="EMBL" id="RKO88928.1"/>
    </source>
</evidence>
<evidence type="ECO:0008006" key="5">
    <source>
        <dbReference type="Google" id="ProtNLM"/>
    </source>
</evidence>
<reference evidence="4" key="1">
    <citation type="journal article" date="2018" name="Nat. Microbiol.">
        <title>Leveraging single-cell genomics to expand the fungal tree of life.</title>
        <authorList>
            <person name="Ahrendt S.R."/>
            <person name="Quandt C.A."/>
            <person name="Ciobanu D."/>
            <person name="Clum A."/>
            <person name="Salamov A."/>
            <person name="Andreopoulos B."/>
            <person name="Cheng J.F."/>
            <person name="Woyke T."/>
            <person name="Pelin A."/>
            <person name="Henrissat B."/>
            <person name="Reynolds N.K."/>
            <person name="Benny G.L."/>
            <person name="Smith M.E."/>
            <person name="James T.Y."/>
            <person name="Grigoriev I.V."/>
        </authorList>
    </citation>
    <scope>NUCLEOTIDE SEQUENCE [LARGE SCALE GENOMIC DNA]</scope>
</reference>
<evidence type="ECO:0000256" key="2">
    <source>
        <dbReference type="SAM" id="MobiDB-lite"/>
    </source>
</evidence>
<dbReference type="Gene3D" id="3.40.50.720">
    <property type="entry name" value="NAD(P)-binding Rossmann-like Domain"/>
    <property type="match status" value="1"/>
</dbReference>
<dbReference type="InterPro" id="IPR036291">
    <property type="entry name" value="NAD(P)-bd_dom_sf"/>
</dbReference>
<evidence type="ECO:0000313" key="4">
    <source>
        <dbReference type="Proteomes" id="UP000269721"/>
    </source>
</evidence>
<name>A0A4P9WCI6_9FUNG</name>
<dbReference type="Proteomes" id="UP000269721">
    <property type="component" value="Unassembled WGS sequence"/>
</dbReference>
<dbReference type="PANTHER" id="PTHR43157">
    <property type="entry name" value="PHOSPHATIDYLINOSITOL-GLYCAN BIOSYNTHESIS CLASS F PROTEIN-RELATED"/>
    <property type="match status" value="1"/>
</dbReference>
<dbReference type="CDD" id="cd05327">
    <property type="entry name" value="retinol-DH_like_SDR_c_like"/>
    <property type="match status" value="1"/>
</dbReference>
<feature type="region of interest" description="Disordered" evidence="2">
    <location>
        <begin position="1"/>
        <end position="21"/>
    </location>
</feature>
<dbReference type="AlphaFoldDB" id="A0A4P9WCI6"/>
<dbReference type="InterPro" id="IPR002347">
    <property type="entry name" value="SDR_fam"/>
</dbReference>
<dbReference type="PANTHER" id="PTHR43157:SF31">
    <property type="entry name" value="PHOSPHATIDYLINOSITOL-GLYCAN BIOSYNTHESIS CLASS F PROTEIN"/>
    <property type="match status" value="1"/>
</dbReference>
<keyword evidence="4" id="KW-1185">Reference proteome</keyword>
<dbReference type="OrthoDB" id="191139at2759"/>